<comment type="caution">
    <text evidence="1">The sequence shown here is derived from an EMBL/GenBank/DDBJ whole genome shotgun (WGS) entry which is preliminary data.</text>
</comment>
<keyword evidence="2" id="KW-1185">Reference proteome</keyword>
<dbReference type="Gene3D" id="3.40.630.30">
    <property type="match status" value="1"/>
</dbReference>
<evidence type="ECO:0008006" key="3">
    <source>
        <dbReference type="Google" id="ProtNLM"/>
    </source>
</evidence>
<evidence type="ECO:0000313" key="2">
    <source>
        <dbReference type="Proteomes" id="UP000256253"/>
    </source>
</evidence>
<evidence type="ECO:0000313" key="1">
    <source>
        <dbReference type="EMBL" id="REF30259.1"/>
    </source>
</evidence>
<accession>A0A3D9ULR4</accession>
<organism evidence="1 2">
    <name type="scientific">Calidifontibacter indicus</name>
    <dbReference type="NCBI Taxonomy" id="419650"/>
    <lineage>
        <taxon>Bacteria</taxon>
        <taxon>Bacillati</taxon>
        <taxon>Actinomycetota</taxon>
        <taxon>Actinomycetes</taxon>
        <taxon>Micrococcales</taxon>
        <taxon>Dermacoccaceae</taxon>
        <taxon>Calidifontibacter</taxon>
    </lineage>
</organism>
<dbReference type="AlphaFoldDB" id="A0A3D9ULR4"/>
<name>A0A3D9ULR4_9MICO</name>
<dbReference type="EMBL" id="QTUA01000001">
    <property type="protein sequence ID" value="REF30259.1"/>
    <property type="molecule type" value="Genomic_DNA"/>
</dbReference>
<proteinExistence type="predicted"/>
<protein>
    <recommendedName>
        <fullName evidence="3">N-acetyltransferase domain-containing protein</fullName>
    </recommendedName>
</protein>
<sequence length="285" mass="31435">MAVELAPITDADMPAVAQFLHENLNTRVPVAAWTRAMRMRWADDAPNHGFFLAADGQVVGANLAFYSDRTIDGRTERFCNLGAWCVLDEHRAQGVKLPLALLRQRGYHFTDLSPSGNVVALNRKLKFVDLDTTTAIVPATPWPTAHGSVRVSADAEELAASLTGADRQIYDDHRTAAAANHLLITAGRESCYVMFRKDTRKRVRAFATVLHVGNPDLFRRAVRPLGNHLLLHHAAVATLVETRIAGGQPTGATLLSNPRPKMFRSDSLDADNIDYLYSELTCLPW</sequence>
<gene>
    <name evidence="1" type="ORF">DFJ65_1258</name>
</gene>
<reference evidence="1 2" key="1">
    <citation type="submission" date="2018-08" db="EMBL/GenBank/DDBJ databases">
        <title>Sequencing the genomes of 1000 actinobacteria strains.</title>
        <authorList>
            <person name="Klenk H.-P."/>
        </authorList>
    </citation>
    <scope>NUCLEOTIDE SEQUENCE [LARGE SCALE GENOMIC DNA]</scope>
    <source>
        <strain evidence="1 2">DSM 22967</strain>
    </source>
</reference>
<dbReference type="SUPFAM" id="SSF55729">
    <property type="entry name" value="Acyl-CoA N-acyltransferases (Nat)"/>
    <property type="match status" value="1"/>
</dbReference>
<dbReference type="InterPro" id="IPR016181">
    <property type="entry name" value="Acyl_CoA_acyltransferase"/>
</dbReference>
<dbReference type="Proteomes" id="UP000256253">
    <property type="component" value="Unassembled WGS sequence"/>
</dbReference>